<sequence length="587" mass="65418">MMHVHDVLIIGAGPCGLAIAARLREHTPSATFTDDEHQRYHWIKKHGKKMNIKNWRTQVNSLPTPPSSPEPESECGCDGHGSNDTKSGTDMLVLDADGGDWMSKWNRLFKTFGIDFLRSPMFFHVDPADRDALLGFAYATSREKELFALPGCVGKEMSKHRKKKKRNAVGKVTQTKADIDERDRNDYLNPSTKLFEDHCKDVAGRYNLGSGMIRHERVDDIKYDEKSAFFSDSDFDDPKGQDKIFKVTTNNGVHFAKIVILNVGPGNMPSVPLVAGLPADPHEGYCHALHIKQYPPPHVISKINRKAPTNLLIIGGGLTSIQIADVALKRGVSKIWLFMRGGIKVKYFDIDLDWVGKFRNINQASFWSADTDEGLPQLLVSCIFHRLMIAERLEMYLEARNGGSINPRYRKILDKHVASGKIALQTFTTIQSVTWDMESRNFKSIVTSSPEISLPPIDHIVFATGVQTDVNTMPCLQTIQHDYPIEVLGGLPCINNDLMWCDEVPLFTNGRLAGLRLGPGAPNLVGARIGAERIAWNVQDLLDKMARDENGENSDGILGEETRNEPLNAYVSGRGSRYLGLADNAQD</sequence>
<accession>A0A9P9DR92</accession>
<dbReference type="PANTHER" id="PTHR38663:SF1">
    <property type="entry name" value="L-ORNITHINE N(5)-MONOOXYGENASE"/>
    <property type="match status" value="1"/>
</dbReference>
<dbReference type="SUPFAM" id="SSF51905">
    <property type="entry name" value="FAD/NAD(P)-binding domain"/>
    <property type="match status" value="2"/>
</dbReference>
<feature type="region of interest" description="Disordered" evidence="1">
    <location>
        <begin position="60"/>
        <end position="89"/>
    </location>
</feature>
<protein>
    <submittedName>
        <fullName evidence="2">Uncharacterized protein</fullName>
    </submittedName>
</protein>
<dbReference type="OrthoDB" id="76038at2759"/>
<gene>
    <name evidence="2" type="ORF">B0J11DRAFT_606391</name>
</gene>
<evidence type="ECO:0000313" key="3">
    <source>
        <dbReference type="Proteomes" id="UP000700596"/>
    </source>
</evidence>
<keyword evidence="3" id="KW-1185">Reference proteome</keyword>
<evidence type="ECO:0000256" key="1">
    <source>
        <dbReference type="SAM" id="MobiDB-lite"/>
    </source>
</evidence>
<dbReference type="EMBL" id="JAGMWT010000008">
    <property type="protein sequence ID" value="KAH7123569.1"/>
    <property type="molecule type" value="Genomic_DNA"/>
</dbReference>
<dbReference type="Gene3D" id="3.50.50.60">
    <property type="entry name" value="FAD/NAD(P)-binding domain"/>
    <property type="match status" value="2"/>
</dbReference>
<proteinExistence type="predicted"/>
<dbReference type="AlphaFoldDB" id="A0A9P9DR92"/>
<dbReference type="InterPro" id="IPR036188">
    <property type="entry name" value="FAD/NAD-bd_sf"/>
</dbReference>
<evidence type="ECO:0000313" key="2">
    <source>
        <dbReference type="EMBL" id="KAH7123569.1"/>
    </source>
</evidence>
<name>A0A9P9DR92_9PLEO</name>
<dbReference type="Proteomes" id="UP000700596">
    <property type="component" value="Unassembled WGS sequence"/>
</dbReference>
<comment type="caution">
    <text evidence="2">The sequence shown here is derived from an EMBL/GenBank/DDBJ whole genome shotgun (WGS) entry which is preliminary data.</text>
</comment>
<organism evidence="2 3">
    <name type="scientific">Dendryphion nanum</name>
    <dbReference type="NCBI Taxonomy" id="256645"/>
    <lineage>
        <taxon>Eukaryota</taxon>
        <taxon>Fungi</taxon>
        <taxon>Dikarya</taxon>
        <taxon>Ascomycota</taxon>
        <taxon>Pezizomycotina</taxon>
        <taxon>Dothideomycetes</taxon>
        <taxon>Pleosporomycetidae</taxon>
        <taxon>Pleosporales</taxon>
        <taxon>Torulaceae</taxon>
        <taxon>Dendryphion</taxon>
    </lineage>
</organism>
<reference evidence="2" key="1">
    <citation type="journal article" date="2021" name="Nat. Commun.">
        <title>Genetic determinants of endophytism in the Arabidopsis root mycobiome.</title>
        <authorList>
            <person name="Mesny F."/>
            <person name="Miyauchi S."/>
            <person name="Thiergart T."/>
            <person name="Pickel B."/>
            <person name="Atanasova L."/>
            <person name="Karlsson M."/>
            <person name="Huettel B."/>
            <person name="Barry K.W."/>
            <person name="Haridas S."/>
            <person name="Chen C."/>
            <person name="Bauer D."/>
            <person name="Andreopoulos W."/>
            <person name="Pangilinan J."/>
            <person name="LaButti K."/>
            <person name="Riley R."/>
            <person name="Lipzen A."/>
            <person name="Clum A."/>
            <person name="Drula E."/>
            <person name="Henrissat B."/>
            <person name="Kohler A."/>
            <person name="Grigoriev I.V."/>
            <person name="Martin F.M."/>
            <person name="Hacquard S."/>
        </authorList>
    </citation>
    <scope>NUCLEOTIDE SEQUENCE</scope>
    <source>
        <strain evidence="2">MPI-CAGE-CH-0243</strain>
    </source>
</reference>
<dbReference type="PANTHER" id="PTHR38663">
    <property type="match status" value="1"/>
</dbReference>